<dbReference type="GO" id="GO:0005634">
    <property type="term" value="C:nucleus"/>
    <property type="evidence" value="ECO:0007669"/>
    <property type="project" value="TreeGrafter"/>
</dbReference>
<feature type="region of interest" description="Disordered" evidence="10">
    <location>
        <begin position="1"/>
        <end position="26"/>
    </location>
</feature>
<feature type="region of interest" description="Disordered" evidence="10">
    <location>
        <begin position="480"/>
        <end position="517"/>
    </location>
</feature>
<dbReference type="Gene3D" id="3.30.1600.10">
    <property type="entry name" value="SIR2/SIRT2 'Small Domain"/>
    <property type="match status" value="1"/>
</dbReference>
<dbReference type="InterPro" id="IPR026590">
    <property type="entry name" value="Ssirtuin_cat_dom"/>
</dbReference>
<feature type="domain" description="Deacetylase sirtuin-type" evidence="11">
    <location>
        <begin position="187"/>
        <end position="476"/>
    </location>
</feature>
<evidence type="ECO:0000256" key="3">
    <source>
        <dbReference type="ARBA" id="ARBA00006924"/>
    </source>
</evidence>
<keyword evidence="6 9" id="KW-0862">Zinc</keyword>
<sequence>MDPQPPIGIDARQQVDINPSTFSGPSTAIPRRRISSIYAYQVQAFLDAADVVDAEPEVIEDLLNGFGGDIPDAPGGREEDDDVDVDLAYYQGDDAEEGEDAAELDALRGEAQSAWTGQEMKEIMKFLKESGMTSFIKEYVVRREIPIPRLLYAFGICLCPELREKPLRTLMFFLKVALSRELQFRRKSPDYNTIEDAVRLIRQRKQILILTGAGISVSCGIPDFRSRNGLYASLQESGEYELDDPQQMFDITYFRENPAVFYSFASKIYPSNFTPSPCHRFIRAIEDRGKLLRNYTQNIDTLETLAGVQRVIQCHGSFATASCLHCRARVPGTEIEADILAHRVPLCKVCQTEAPVAAKKRGKKRRGSDWEDESDEADKHNYPPWVMKPDITFFGEKLSDDFDRALLEDRLNVDLIIIIGTSLKVSPVSDMIAHLPHSVPQILINKTPIKHINPDIVLLGNADDIVQHLCHNLSWDLDQYKKPKPTKPGTAPDQWPQRKRPSETLDGREPQRVGDSHIWLFEGAEGGSWVEAFMPFEQKSADPPESSTRRSKKAKTQSLETSSSP</sequence>
<accession>A0A2H3JQL0</accession>
<evidence type="ECO:0000259" key="11">
    <source>
        <dbReference type="PROSITE" id="PS50305"/>
    </source>
</evidence>
<evidence type="ECO:0000256" key="6">
    <source>
        <dbReference type="ARBA" id="ARBA00022833"/>
    </source>
</evidence>
<evidence type="ECO:0000256" key="4">
    <source>
        <dbReference type="ARBA" id="ARBA00022679"/>
    </source>
</evidence>
<reference evidence="12 13" key="1">
    <citation type="journal article" date="2012" name="Science">
        <title>The Paleozoic origin of enzymatic lignin decomposition reconstructed from 31 fungal genomes.</title>
        <authorList>
            <person name="Floudas D."/>
            <person name="Binder M."/>
            <person name="Riley R."/>
            <person name="Barry K."/>
            <person name="Blanchette R.A."/>
            <person name="Henrissat B."/>
            <person name="Martinez A.T."/>
            <person name="Otillar R."/>
            <person name="Spatafora J.W."/>
            <person name="Yadav J.S."/>
            <person name="Aerts A."/>
            <person name="Benoit I."/>
            <person name="Boyd A."/>
            <person name="Carlson A."/>
            <person name="Copeland A."/>
            <person name="Coutinho P.M."/>
            <person name="de Vries R.P."/>
            <person name="Ferreira P."/>
            <person name="Findley K."/>
            <person name="Foster B."/>
            <person name="Gaskell J."/>
            <person name="Glotzer D."/>
            <person name="Gorecki P."/>
            <person name="Heitman J."/>
            <person name="Hesse C."/>
            <person name="Hori C."/>
            <person name="Igarashi K."/>
            <person name="Jurgens J.A."/>
            <person name="Kallen N."/>
            <person name="Kersten P."/>
            <person name="Kohler A."/>
            <person name="Kuees U."/>
            <person name="Kumar T.K.A."/>
            <person name="Kuo A."/>
            <person name="LaButti K."/>
            <person name="Larrondo L.F."/>
            <person name="Lindquist E."/>
            <person name="Ling A."/>
            <person name="Lombard V."/>
            <person name="Lucas S."/>
            <person name="Lundell T."/>
            <person name="Martin R."/>
            <person name="McLaughlin D.J."/>
            <person name="Morgenstern I."/>
            <person name="Morin E."/>
            <person name="Murat C."/>
            <person name="Nagy L.G."/>
            <person name="Nolan M."/>
            <person name="Ohm R.A."/>
            <person name="Patyshakuliyeva A."/>
            <person name="Rokas A."/>
            <person name="Ruiz-Duenas F.J."/>
            <person name="Sabat G."/>
            <person name="Salamov A."/>
            <person name="Samejima M."/>
            <person name="Schmutz J."/>
            <person name="Slot J.C."/>
            <person name="St John F."/>
            <person name="Stenlid J."/>
            <person name="Sun H."/>
            <person name="Sun S."/>
            <person name="Syed K."/>
            <person name="Tsang A."/>
            <person name="Wiebenga A."/>
            <person name="Young D."/>
            <person name="Pisabarro A."/>
            <person name="Eastwood D.C."/>
            <person name="Martin F."/>
            <person name="Cullen D."/>
            <person name="Grigoriev I.V."/>
            <person name="Hibbett D.S."/>
        </authorList>
    </citation>
    <scope>NUCLEOTIDE SEQUENCE [LARGE SCALE GENOMIC DNA]</scope>
    <source>
        <strain evidence="12 13">MD-104</strain>
    </source>
</reference>
<dbReference type="InterPro" id="IPR029035">
    <property type="entry name" value="DHS-like_NAD/FAD-binding_dom"/>
</dbReference>
<comment type="cofactor">
    <cofactor evidence="1">
        <name>Zn(2+)</name>
        <dbReference type="ChEBI" id="CHEBI:29105"/>
    </cofactor>
</comment>
<evidence type="ECO:0000256" key="5">
    <source>
        <dbReference type="ARBA" id="ARBA00022723"/>
    </source>
</evidence>
<evidence type="ECO:0000256" key="8">
    <source>
        <dbReference type="ARBA" id="ARBA00023128"/>
    </source>
</evidence>
<feature type="active site" description="Proton acceptor" evidence="9">
    <location>
        <position position="315"/>
    </location>
</feature>
<evidence type="ECO:0000256" key="10">
    <source>
        <dbReference type="SAM" id="MobiDB-lite"/>
    </source>
</evidence>
<gene>
    <name evidence="12" type="ORF">WOLCODRAFT_139003</name>
</gene>
<dbReference type="GO" id="GO:0005739">
    <property type="term" value="C:mitochondrion"/>
    <property type="evidence" value="ECO:0007669"/>
    <property type="project" value="UniProtKB-SubCell"/>
</dbReference>
<feature type="compositionally biased region" description="Polar residues" evidence="10">
    <location>
        <begin position="556"/>
        <end position="565"/>
    </location>
</feature>
<dbReference type="Pfam" id="PF02146">
    <property type="entry name" value="SIR2"/>
    <property type="match status" value="1"/>
</dbReference>
<dbReference type="PROSITE" id="PS50305">
    <property type="entry name" value="SIRTUIN"/>
    <property type="match status" value="1"/>
</dbReference>
<dbReference type="GO" id="GO:0046872">
    <property type="term" value="F:metal ion binding"/>
    <property type="evidence" value="ECO:0007669"/>
    <property type="project" value="UniProtKB-KW"/>
</dbReference>
<keyword evidence="13" id="KW-1185">Reference proteome</keyword>
<feature type="binding site" evidence="9">
    <location>
        <position position="326"/>
    </location>
    <ligand>
        <name>Zn(2+)</name>
        <dbReference type="ChEBI" id="CHEBI:29105"/>
    </ligand>
</feature>
<evidence type="ECO:0000313" key="12">
    <source>
        <dbReference type="EMBL" id="PCH44426.1"/>
    </source>
</evidence>
<organism evidence="12 13">
    <name type="scientific">Wolfiporia cocos (strain MD-104)</name>
    <name type="common">Brown rot fungus</name>
    <dbReference type="NCBI Taxonomy" id="742152"/>
    <lineage>
        <taxon>Eukaryota</taxon>
        <taxon>Fungi</taxon>
        <taxon>Dikarya</taxon>
        <taxon>Basidiomycota</taxon>
        <taxon>Agaricomycotina</taxon>
        <taxon>Agaricomycetes</taxon>
        <taxon>Polyporales</taxon>
        <taxon>Phaeolaceae</taxon>
        <taxon>Wolfiporia</taxon>
    </lineage>
</organism>
<evidence type="ECO:0000256" key="9">
    <source>
        <dbReference type="PROSITE-ProRule" id="PRU00236"/>
    </source>
</evidence>
<dbReference type="InterPro" id="IPR050134">
    <property type="entry name" value="NAD-dep_sirtuin_deacylases"/>
</dbReference>
<dbReference type="STRING" id="742152.A0A2H3JQL0"/>
<feature type="binding site" evidence="9">
    <location>
        <position position="350"/>
    </location>
    <ligand>
        <name>Zn(2+)</name>
        <dbReference type="ChEBI" id="CHEBI:29105"/>
    </ligand>
</feature>
<name>A0A2H3JQL0_WOLCO</name>
<dbReference type="SUPFAM" id="SSF52467">
    <property type="entry name" value="DHS-like NAD/FAD-binding domain"/>
    <property type="match status" value="1"/>
</dbReference>
<evidence type="ECO:0000313" key="13">
    <source>
        <dbReference type="Proteomes" id="UP000218811"/>
    </source>
</evidence>
<feature type="binding site" evidence="9">
    <location>
        <position position="323"/>
    </location>
    <ligand>
        <name>Zn(2+)</name>
        <dbReference type="ChEBI" id="CHEBI:29105"/>
    </ligand>
</feature>
<dbReference type="InterPro" id="IPR026591">
    <property type="entry name" value="Sirtuin_cat_small_dom_sf"/>
</dbReference>
<dbReference type="GO" id="GO:0070403">
    <property type="term" value="F:NAD+ binding"/>
    <property type="evidence" value="ECO:0007669"/>
    <property type="project" value="InterPro"/>
</dbReference>
<feature type="binding site" evidence="9">
    <location>
        <position position="347"/>
    </location>
    <ligand>
        <name>Zn(2+)</name>
        <dbReference type="ChEBI" id="CHEBI:29105"/>
    </ligand>
</feature>
<comment type="similarity">
    <text evidence="3">Belongs to the sirtuin family. Class I subfamily.</text>
</comment>
<dbReference type="AlphaFoldDB" id="A0A2H3JQL0"/>
<dbReference type="EMBL" id="KB468157">
    <property type="protein sequence ID" value="PCH44426.1"/>
    <property type="molecule type" value="Genomic_DNA"/>
</dbReference>
<dbReference type="Gene3D" id="3.40.50.1220">
    <property type="entry name" value="TPP-binding domain"/>
    <property type="match status" value="1"/>
</dbReference>
<feature type="region of interest" description="Disordered" evidence="10">
    <location>
        <begin position="358"/>
        <end position="381"/>
    </location>
</feature>
<dbReference type="InterPro" id="IPR003000">
    <property type="entry name" value="Sirtuin"/>
</dbReference>
<dbReference type="PANTHER" id="PTHR11085:SF9">
    <property type="entry name" value="NAD-DEPENDENT PROTEIN DEACETYLASE SIRTUIN-1"/>
    <property type="match status" value="1"/>
</dbReference>
<dbReference type="Proteomes" id="UP000218811">
    <property type="component" value="Unassembled WGS sequence"/>
</dbReference>
<feature type="compositionally biased region" description="Polar residues" evidence="10">
    <location>
        <begin position="15"/>
        <end position="26"/>
    </location>
</feature>
<evidence type="ECO:0000256" key="2">
    <source>
        <dbReference type="ARBA" id="ARBA00004173"/>
    </source>
</evidence>
<feature type="compositionally biased region" description="Basic and acidic residues" evidence="10">
    <location>
        <begin position="500"/>
        <end position="515"/>
    </location>
</feature>
<keyword evidence="5 9" id="KW-0479">Metal-binding</keyword>
<evidence type="ECO:0000256" key="7">
    <source>
        <dbReference type="ARBA" id="ARBA00023027"/>
    </source>
</evidence>
<dbReference type="OrthoDB" id="420264at2759"/>
<feature type="region of interest" description="Disordered" evidence="10">
    <location>
        <begin position="533"/>
        <end position="565"/>
    </location>
</feature>
<keyword evidence="8" id="KW-0496">Mitochondrion</keyword>
<protein>
    <submittedName>
        <fullName evidence="12">SIR2-domain-containing protein</fullName>
    </submittedName>
</protein>
<evidence type="ECO:0000256" key="1">
    <source>
        <dbReference type="ARBA" id="ARBA00001947"/>
    </source>
</evidence>
<dbReference type="GO" id="GO:0046970">
    <property type="term" value="F:histone H4K16 deacetylase activity, NAD-dependent"/>
    <property type="evidence" value="ECO:0007669"/>
    <property type="project" value="TreeGrafter"/>
</dbReference>
<keyword evidence="4" id="KW-0808">Transferase</keyword>
<dbReference type="OMA" id="PTHEFIR"/>
<keyword evidence="7" id="KW-0520">NAD</keyword>
<dbReference type="PANTHER" id="PTHR11085">
    <property type="entry name" value="NAD-DEPENDENT PROTEIN DEACYLASE SIRTUIN-5, MITOCHONDRIAL-RELATED"/>
    <property type="match status" value="1"/>
</dbReference>
<proteinExistence type="inferred from homology"/>
<comment type="subcellular location">
    <subcellularLocation>
        <location evidence="2">Mitochondrion</location>
    </subcellularLocation>
</comment>